<dbReference type="EMBL" id="JACASE010000005">
    <property type="protein sequence ID" value="KAF6465749.1"/>
    <property type="molecule type" value="Genomic_DNA"/>
</dbReference>
<sequence length="138" mass="14059">MDQVQRSSPALILPPWQQALCSTIEHKDPRTSVLMAPADKNPEGKEHPGWLAPSSCGAGALQRSRAATGAPVPPPGPEGQPEAEHQLRGPARGGWAVPAPAAQAAPRSAPGRTRLGAAPRLGGLQGSRGQPPAGTGRG</sequence>
<keyword evidence="3" id="KW-1185">Reference proteome</keyword>
<feature type="region of interest" description="Disordered" evidence="1">
    <location>
        <begin position="34"/>
        <end position="138"/>
    </location>
</feature>
<evidence type="ECO:0000313" key="3">
    <source>
        <dbReference type="Proteomes" id="UP000593571"/>
    </source>
</evidence>
<organism evidence="2 3">
    <name type="scientific">Rousettus aegyptiacus</name>
    <name type="common">Egyptian fruit bat</name>
    <name type="synonym">Pteropus aegyptiacus</name>
    <dbReference type="NCBI Taxonomy" id="9407"/>
    <lineage>
        <taxon>Eukaryota</taxon>
        <taxon>Metazoa</taxon>
        <taxon>Chordata</taxon>
        <taxon>Craniata</taxon>
        <taxon>Vertebrata</taxon>
        <taxon>Euteleostomi</taxon>
        <taxon>Mammalia</taxon>
        <taxon>Eutheria</taxon>
        <taxon>Laurasiatheria</taxon>
        <taxon>Chiroptera</taxon>
        <taxon>Yinpterochiroptera</taxon>
        <taxon>Pteropodoidea</taxon>
        <taxon>Pteropodidae</taxon>
        <taxon>Rousettinae</taxon>
        <taxon>Rousettus</taxon>
    </lineage>
</organism>
<name>A0A7J8H1P3_ROUAE</name>
<evidence type="ECO:0000313" key="2">
    <source>
        <dbReference type="EMBL" id="KAF6465749.1"/>
    </source>
</evidence>
<proteinExistence type="predicted"/>
<protein>
    <submittedName>
        <fullName evidence="2">Uncharacterized protein</fullName>
    </submittedName>
</protein>
<accession>A0A7J8H1P3</accession>
<gene>
    <name evidence="2" type="ORF">HJG63_011172</name>
</gene>
<dbReference type="Proteomes" id="UP000593571">
    <property type="component" value="Unassembled WGS sequence"/>
</dbReference>
<comment type="caution">
    <text evidence="2">The sequence shown here is derived from an EMBL/GenBank/DDBJ whole genome shotgun (WGS) entry which is preliminary data.</text>
</comment>
<evidence type="ECO:0000256" key="1">
    <source>
        <dbReference type="SAM" id="MobiDB-lite"/>
    </source>
</evidence>
<feature type="compositionally biased region" description="Low complexity" evidence="1">
    <location>
        <begin position="96"/>
        <end position="110"/>
    </location>
</feature>
<reference evidence="2 3" key="1">
    <citation type="journal article" date="2020" name="Nature">
        <title>Six reference-quality genomes reveal evolution of bat adaptations.</title>
        <authorList>
            <person name="Jebb D."/>
            <person name="Huang Z."/>
            <person name="Pippel M."/>
            <person name="Hughes G.M."/>
            <person name="Lavrichenko K."/>
            <person name="Devanna P."/>
            <person name="Winkler S."/>
            <person name="Jermiin L.S."/>
            <person name="Skirmuntt E.C."/>
            <person name="Katzourakis A."/>
            <person name="Burkitt-Gray L."/>
            <person name="Ray D.A."/>
            <person name="Sullivan K.A.M."/>
            <person name="Roscito J.G."/>
            <person name="Kirilenko B.M."/>
            <person name="Davalos L.M."/>
            <person name="Corthals A.P."/>
            <person name="Power M.L."/>
            <person name="Jones G."/>
            <person name="Ransome R.D."/>
            <person name="Dechmann D.K.N."/>
            <person name="Locatelli A.G."/>
            <person name="Puechmaille S.J."/>
            <person name="Fedrigo O."/>
            <person name="Jarvis E.D."/>
            <person name="Hiller M."/>
            <person name="Vernes S.C."/>
            <person name="Myers E.W."/>
            <person name="Teeling E.C."/>
        </authorList>
    </citation>
    <scope>NUCLEOTIDE SEQUENCE [LARGE SCALE GENOMIC DNA]</scope>
    <source>
        <strain evidence="2">MRouAeg1</strain>
        <tissue evidence="2">Muscle</tissue>
    </source>
</reference>
<dbReference type="AlphaFoldDB" id="A0A7J8H1P3"/>